<feature type="binding site" evidence="7">
    <location>
        <position position="41"/>
    </location>
    <ligand>
        <name>Zn(2+)</name>
        <dbReference type="ChEBI" id="CHEBI:29105"/>
    </ligand>
</feature>
<evidence type="ECO:0000256" key="1">
    <source>
        <dbReference type="ARBA" id="ARBA00006217"/>
    </source>
</evidence>
<evidence type="ECO:0000313" key="9">
    <source>
        <dbReference type="Proteomes" id="UP000069902"/>
    </source>
</evidence>
<dbReference type="PANTHER" id="PTHR11002">
    <property type="entry name" value="CARBONIC ANHYDRASE"/>
    <property type="match status" value="1"/>
</dbReference>
<dbReference type="GO" id="GO:0008270">
    <property type="term" value="F:zinc ion binding"/>
    <property type="evidence" value="ECO:0007669"/>
    <property type="project" value="InterPro"/>
</dbReference>
<keyword evidence="5 8" id="KW-0456">Lyase</keyword>
<dbReference type="PROSITE" id="PS00704">
    <property type="entry name" value="PROK_CO2_ANHYDRASE_1"/>
    <property type="match status" value="1"/>
</dbReference>
<evidence type="ECO:0000256" key="7">
    <source>
        <dbReference type="PIRSR" id="PIRSR601765-1"/>
    </source>
</evidence>
<dbReference type="InParanoid" id="A0A0U5CPQ8"/>
<evidence type="ECO:0000256" key="4">
    <source>
        <dbReference type="ARBA" id="ARBA00022833"/>
    </source>
</evidence>
<accession>A0A0U5CPQ8</accession>
<feature type="binding site" evidence="7">
    <location>
        <position position="39"/>
    </location>
    <ligand>
        <name>Zn(2+)</name>
        <dbReference type="ChEBI" id="CHEBI:29105"/>
    </ligand>
</feature>
<proteinExistence type="inferred from homology"/>
<dbReference type="InterPro" id="IPR001765">
    <property type="entry name" value="Carbonic_anhydrase"/>
</dbReference>
<dbReference type="PANTHER" id="PTHR11002:SF76">
    <property type="entry name" value="CARBONIC ANHYDRASE"/>
    <property type="match status" value="1"/>
</dbReference>
<dbReference type="STRING" id="389348.PNK_1131"/>
<dbReference type="KEGG" id="pnl:PNK_1131"/>
<dbReference type="SUPFAM" id="SSF53056">
    <property type="entry name" value="beta-carbonic anhydrase, cab"/>
    <property type="match status" value="1"/>
</dbReference>
<comment type="similarity">
    <text evidence="1">Belongs to the beta-class carbonic anhydrase family.</text>
</comment>
<feature type="binding site" evidence="7">
    <location>
        <position position="103"/>
    </location>
    <ligand>
        <name>Zn(2+)</name>
        <dbReference type="ChEBI" id="CHEBI:29105"/>
    </ligand>
</feature>
<keyword evidence="3 7" id="KW-0479">Metal-binding</keyword>
<dbReference type="GO" id="GO:0015976">
    <property type="term" value="P:carbon utilization"/>
    <property type="evidence" value="ECO:0007669"/>
    <property type="project" value="InterPro"/>
</dbReference>
<dbReference type="Proteomes" id="UP000069902">
    <property type="component" value="Chromosome cPNK"/>
</dbReference>
<evidence type="ECO:0000256" key="6">
    <source>
        <dbReference type="ARBA" id="ARBA00048348"/>
    </source>
</evidence>
<sequence length="221" mass="24899">MKKLIQGIVDFRKNLTEESRTLFAKLALGQKPDSLFIACSDSRVVPNLFASTNPGDLFVLRNIGNLIPPLSDSAQDSSASAVIEFSLFSLNVSDIIVCGHSECGAMRALVEGVEFQCCPHLESWLKYGEEAVKKVREGLIINPALSEQNQVSQVNVLQQMEHLKTYPFVRERLEKKELRIHGWWFDIAQADVYCYEQELNQFILIDEKEAELILGRANNPA</sequence>
<dbReference type="Gene3D" id="3.40.1050.10">
    <property type="entry name" value="Carbonic anhydrase"/>
    <property type="match status" value="1"/>
</dbReference>
<protein>
    <recommendedName>
        <fullName evidence="2">carbonic anhydrase</fullName>
        <ecNumber evidence="2">4.2.1.1</ecNumber>
    </recommendedName>
</protein>
<keyword evidence="4 7" id="KW-0862">Zinc</keyword>
<reference evidence="9" key="1">
    <citation type="submission" date="2015-09" db="EMBL/GenBank/DDBJ databases">
        <authorList>
            <person name="Bertelli C."/>
        </authorList>
    </citation>
    <scope>NUCLEOTIDE SEQUENCE [LARGE SCALE GENOMIC DNA]</scope>
    <source>
        <strain evidence="9">KNic</strain>
    </source>
</reference>
<gene>
    <name evidence="8" type="primary">cynt3</name>
    <name evidence="8" type="ORF">PNK_1131</name>
</gene>
<organism evidence="8 9">
    <name type="scientific">Candidatus Protochlamydia naegleriophila</name>
    <dbReference type="NCBI Taxonomy" id="389348"/>
    <lineage>
        <taxon>Bacteria</taxon>
        <taxon>Pseudomonadati</taxon>
        <taxon>Chlamydiota</taxon>
        <taxon>Chlamydiia</taxon>
        <taxon>Parachlamydiales</taxon>
        <taxon>Parachlamydiaceae</taxon>
        <taxon>Candidatus Protochlamydia</taxon>
    </lineage>
</organism>
<evidence type="ECO:0000256" key="5">
    <source>
        <dbReference type="ARBA" id="ARBA00023239"/>
    </source>
</evidence>
<dbReference type="InterPro" id="IPR015892">
    <property type="entry name" value="Carbonic_anhydrase_CS"/>
</dbReference>
<dbReference type="EC" id="4.2.1.1" evidence="2"/>
<comment type="catalytic activity">
    <reaction evidence="6">
        <text>hydrogencarbonate + H(+) = CO2 + H2O</text>
        <dbReference type="Rhea" id="RHEA:10748"/>
        <dbReference type="ChEBI" id="CHEBI:15377"/>
        <dbReference type="ChEBI" id="CHEBI:15378"/>
        <dbReference type="ChEBI" id="CHEBI:16526"/>
        <dbReference type="ChEBI" id="CHEBI:17544"/>
        <dbReference type="EC" id="4.2.1.1"/>
    </reaction>
</comment>
<dbReference type="FunCoup" id="A0A0U5CPQ8">
    <property type="interactions" value="245"/>
</dbReference>
<dbReference type="EMBL" id="LN879502">
    <property type="protein sequence ID" value="CUI16748.1"/>
    <property type="molecule type" value="Genomic_DNA"/>
</dbReference>
<dbReference type="InterPro" id="IPR036874">
    <property type="entry name" value="Carbonic_anhydrase_sf"/>
</dbReference>
<dbReference type="CDD" id="cd00884">
    <property type="entry name" value="beta_CA_cladeB"/>
    <property type="match status" value="1"/>
</dbReference>
<dbReference type="RefSeq" id="WP_032125553.1">
    <property type="nucleotide sequence ID" value="NZ_LN879502.1"/>
</dbReference>
<dbReference type="AlphaFoldDB" id="A0A0U5CPQ8"/>
<dbReference type="SMART" id="SM00947">
    <property type="entry name" value="Pro_CA"/>
    <property type="match status" value="1"/>
</dbReference>
<keyword evidence="9" id="KW-1185">Reference proteome</keyword>
<name>A0A0U5CPQ8_9BACT</name>
<comment type="cofactor">
    <cofactor evidence="7">
        <name>Zn(2+)</name>
        <dbReference type="ChEBI" id="CHEBI:29105"/>
    </cofactor>
    <text evidence="7">Binds 1 zinc ion per subunit.</text>
</comment>
<feature type="binding site" evidence="7">
    <location>
        <position position="100"/>
    </location>
    <ligand>
        <name>Zn(2+)</name>
        <dbReference type="ChEBI" id="CHEBI:29105"/>
    </ligand>
</feature>
<evidence type="ECO:0000256" key="3">
    <source>
        <dbReference type="ARBA" id="ARBA00022723"/>
    </source>
</evidence>
<dbReference type="Pfam" id="PF00484">
    <property type="entry name" value="Pro_CA"/>
    <property type="match status" value="1"/>
</dbReference>
<dbReference type="PATRIC" id="fig|389348.3.peg.1246"/>
<dbReference type="InterPro" id="IPR045066">
    <property type="entry name" value="Beta_CA_cladeB"/>
</dbReference>
<evidence type="ECO:0000313" key="8">
    <source>
        <dbReference type="EMBL" id="CUI16748.1"/>
    </source>
</evidence>
<evidence type="ECO:0000256" key="2">
    <source>
        <dbReference type="ARBA" id="ARBA00012925"/>
    </source>
</evidence>
<dbReference type="GO" id="GO:0004089">
    <property type="term" value="F:carbonate dehydratase activity"/>
    <property type="evidence" value="ECO:0007669"/>
    <property type="project" value="UniProtKB-EC"/>
</dbReference>